<dbReference type="EMBL" id="AE017285">
    <property type="protein sequence ID" value="AAS96211.1"/>
    <property type="molecule type" value="Genomic_DNA"/>
</dbReference>
<proteinExistence type="predicted"/>
<dbReference type="KEGG" id="dvu:DVU_1734"/>
<name>Q72BA2_NITV2</name>
<dbReference type="AlphaFoldDB" id="Q72BA2"/>
<gene>
    <name evidence="1" type="ordered locus">DVU_1734</name>
</gene>
<dbReference type="PaxDb" id="882-DVU_1734"/>
<reference evidence="1 2" key="1">
    <citation type="journal article" date="2004" name="Nat. Biotechnol.">
        <title>The genome sequence of the anaerobic, sulfate-reducing bacterium Desulfovibrio vulgaris Hildenborough.</title>
        <authorList>
            <person name="Heidelberg J.F."/>
            <person name="Seshadri R."/>
            <person name="Haveman S.A."/>
            <person name="Hemme C.L."/>
            <person name="Paulsen I.T."/>
            <person name="Kolonay J.F."/>
            <person name="Eisen J.A."/>
            <person name="Ward N."/>
            <person name="Methe B."/>
            <person name="Brinkac L.M."/>
            <person name="Daugherty S.C."/>
            <person name="Deboy R.T."/>
            <person name="Dodson R.J."/>
            <person name="Durkin A.S."/>
            <person name="Madupu R."/>
            <person name="Nelson W.C."/>
            <person name="Sullivan S.A."/>
            <person name="Fouts D."/>
            <person name="Haft D.H."/>
            <person name="Selengut J."/>
            <person name="Peterson J.D."/>
            <person name="Davidsen T.M."/>
            <person name="Zafar N."/>
            <person name="Zhou L."/>
            <person name="Radune D."/>
            <person name="Dimitrov G."/>
            <person name="Hance M."/>
            <person name="Tran K."/>
            <person name="Khouri H."/>
            <person name="Gill J."/>
            <person name="Utterback T.R."/>
            <person name="Feldblyum T.V."/>
            <person name="Wall J.D."/>
            <person name="Voordouw G."/>
            <person name="Fraser C.M."/>
        </authorList>
    </citation>
    <scope>NUCLEOTIDE SEQUENCE [LARGE SCALE GENOMIC DNA]</scope>
    <source>
        <strain evidence="2">ATCC 29579 / DSM 644 / NCIMB 8303 / VKM B-1760 / Hildenborough</strain>
    </source>
</reference>
<keyword evidence="2" id="KW-1185">Reference proteome</keyword>
<accession>Q72BA2</accession>
<sequence>MLTKYGVGDSGVEKCSDLVGCMAGRPGKEAPQYKCVSLLFGNRPKSRCQGLPHRIHIC</sequence>
<dbReference type="HOGENOM" id="CLU_2972096_0_0_7"/>
<evidence type="ECO:0000313" key="1">
    <source>
        <dbReference type="EMBL" id="AAS96211.1"/>
    </source>
</evidence>
<evidence type="ECO:0000313" key="2">
    <source>
        <dbReference type="Proteomes" id="UP000002194"/>
    </source>
</evidence>
<dbReference type="Proteomes" id="UP000002194">
    <property type="component" value="Chromosome"/>
</dbReference>
<protein>
    <submittedName>
        <fullName evidence="1">Uncharacterized protein</fullName>
    </submittedName>
</protein>
<dbReference type="EnsemblBacteria" id="AAS96211">
    <property type="protein sequence ID" value="AAS96211"/>
    <property type="gene ID" value="DVU_1734"/>
</dbReference>
<organism evidence="1 2">
    <name type="scientific">Nitratidesulfovibrio vulgaris (strain ATCC 29579 / DSM 644 / CCUG 34227 / NCIMB 8303 / VKM B-1760 / Hildenborough)</name>
    <name type="common">Desulfovibrio vulgaris</name>
    <dbReference type="NCBI Taxonomy" id="882"/>
    <lineage>
        <taxon>Bacteria</taxon>
        <taxon>Pseudomonadati</taxon>
        <taxon>Thermodesulfobacteriota</taxon>
        <taxon>Desulfovibrionia</taxon>
        <taxon>Desulfovibrionales</taxon>
        <taxon>Desulfovibrionaceae</taxon>
        <taxon>Nitratidesulfovibrio</taxon>
    </lineage>
</organism>